<protein>
    <submittedName>
        <fullName evidence="4">Protein disulfide isomerase</fullName>
        <ecNumber evidence="4">5.3.4.1</ecNumber>
    </submittedName>
</protein>
<feature type="chain" id="PRO_5002601248" evidence="2">
    <location>
        <begin position="23"/>
        <end position="164"/>
    </location>
</feature>
<feature type="domain" description="Thioredoxin" evidence="3">
    <location>
        <begin position="12"/>
        <end position="164"/>
    </location>
</feature>
<dbReference type="Gene3D" id="3.40.30.10">
    <property type="entry name" value="Glutaredoxin"/>
    <property type="match status" value="1"/>
</dbReference>
<dbReference type="Pfam" id="PF13098">
    <property type="entry name" value="Thioredoxin_2"/>
    <property type="match status" value="1"/>
</dbReference>
<sequence length="164" mass="18552">MRNWLLGSLLIACMAVTAPCFAAKRRAAGSQKINRVAETGIHWMSYQDALNKAKQEGKHVAVFFTGSDWCIWCMRMQDQILQTAAFSEFAKQYLCMVEIDFPHNKEQTAEQKEQNRHLKSLYSVDGFPTLVLLDSEGKEVAKMGFEPGGGEAYVYRLKKALHIS</sequence>
<dbReference type="NCBIfam" id="NF043050">
    <property type="entry name" value="DisulfRedDsbH"/>
    <property type="match status" value="1"/>
</dbReference>
<gene>
    <name evidence="4" type="ordered locus">CTA_0850</name>
</gene>
<dbReference type="Proteomes" id="UP000002532">
    <property type="component" value="Chromosome"/>
</dbReference>
<dbReference type="InterPro" id="IPR051099">
    <property type="entry name" value="AGR/TXD"/>
</dbReference>
<keyword evidence="5" id="KW-1185">Reference proteome</keyword>
<dbReference type="InterPro" id="IPR013766">
    <property type="entry name" value="Thioredoxin_domain"/>
</dbReference>
<accession>A0A0H2X345</accession>
<organism evidence="4 5">
    <name type="scientific">Chlamydia trachomatis serovar A (strain ATCC VR-571B / DSM 19440 / HAR-13)</name>
    <dbReference type="NCBI Taxonomy" id="315277"/>
    <lineage>
        <taxon>Bacteria</taxon>
        <taxon>Pseudomonadati</taxon>
        <taxon>Chlamydiota</taxon>
        <taxon>Chlamydiia</taxon>
        <taxon>Chlamydiales</taxon>
        <taxon>Chlamydiaceae</taxon>
        <taxon>Chlamydia/Chlamydophila group</taxon>
        <taxon>Chlamydia</taxon>
    </lineage>
</organism>
<dbReference type="PANTHER" id="PTHR15337">
    <property type="entry name" value="ANTERIOR GRADIENT PROTEIN-RELATED"/>
    <property type="match status" value="1"/>
</dbReference>
<keyword evidence="1 2" id="KW-0732">Signal</keyword>
<dbReference type="KEGG" id="cta:CTA_0850"/>
<dbReference type="SUPFAM" id="SSF52833">
    <property type="entry name" value="Thioredoxin-like"/>
    <property type="match status" value="1"/>
</dbReference>
<name>A0A0H2X345_CHLTA</name>
<dbReference type="EC" id="5.3.4.1" evidence="4"/>
<feature type="signal peptide" evidence="2">
    <location>
        <begin position="1"/>
        <end position="22"/>
    </location>
</feature>
<dbReference type="HOGENOM" id="CLU_090389_8_1_0"/>
<dbReference type="EMBL" id="CP000051">
    <property type="protein sequence ID" value="AAX51060.1"/>
    <property type="molecule type" value="Genomic_DNA"/>
</dbReference>
<dbReference type="GO" id="GO:0003756">
    <property type="term" value="F:protein disulfide isomerase activity"/>
    <property type="evidence" value="ECO:0007669"/>
    <property type="project" value="UniProtKB-EC"/>
</dbReference>
<dbReference type="PROSITE" id="PS51352">
    <property type="entry name" value="THIOREDOXIN_2"/>
    <property type="match status" value="1"/>
</dbReference>
<proteinExistence type="predicted"/>
<dbReference type="InterPro" id="IPR012336">
    <property type="entry name" value="Thioredoxin-like_fold"/>
</dbReference>
<evidence type="ECO:0000313" key="5">
    <source>
        <dbReference type="Proteomes" id="UP000002532"/>
    </source>
</evidence>
<evidence type="ECO:0000256" key="2">
    <source>
        <dbReference type="SAM" id="SignalP"/>
    </source>
</evidence>
<evidence type="ECO:0000256" key="1">
    <source>
        <dbReference type="ARBA" id="ARBA00022729"/>
    </source>
</evidence>
<dbReference type="InterPro" id="IPR050047">
    <property type="entry name" value="DsbH"/>
</dbReference>
<keyword evidence="4" id="KW-0413">Isomerase</keyword>
<reference evidence="4 5" key="1">
    <citation type="journal article" date="2005" name="Infect. Immun.">
        <title>Comparative genomic analysis of Chlamydia trachomatis oculotropic and genitotropic strains.</title>
        <authorList>
            <person name="Carlson J.H."/>
            <person name="Porcella S.F."/>
            <person name="McClarty G."/>
            <person name="Caldwell H.D."/>
        </authorList>
    </citation>
    <scope>NUCLEOTIDE SEQUENCE [LARGE SCALE GENOMIC DNA]</scope>
    <source>
        <strain evidence="5">ATCC VR-571B / DSM 19440 / HAR-13</strain>
    </source>
</reference>
<dbReference type="AlphaFoldDB" id="A0A0H2X345"/>
<dbReference type="RefSeq" id="WP_009872160.1">
    <property type="nucleotide sequence ID" value="NC_007429.1"/>
</dbReference>
<evidence type="ECO:0000259" key="3">
    <source>
        <dbReference type="PROSITE" id="PS51352"/>
    </source>
</evidence>
<dbReference type="InterPro" id="IPR036249">
    <property type="entry name" value="Thioredoxin-like_sf"/>
</dbReference>
<dbReference type="PANTHER" id="PTHR15337:SF11">
    <property type="entry name" value="THIOREDOXIN DOMAIN-CONTAINING PROTEIN"/>
    <property type="match status" value="1"/>
</dbReference>
<evidence type="ECO:0000313" key="4">
    <source>
        <dbReference type="EMBL" id="AAX51060.1"/>
    </source>
</evidence>